<evidence type="ECO:0000313" key="2">
    <source>
        <dbReference type="Proteomes" id="UP000257109"/>
    </source>
</evidence>
<organism evidence="1 2">
    <name type="scientific">Mucuna pruriens</name>
    <name type="common">Velvet bean</name>
    <name type="synonym">Dolichos pruriens</name>
    <dbReference type="NCBI Taxonomy" id="157652"/>
    <lineage>
        <taxon>Eukaryota</taxon>
        <taxon>Viridiplantae</taxon>
        <taxon>Streptophyta</taxon>
        <taxon>Embryophyta</taxon>
        <taxon>Tracheophyta</taxon>
        <taxon>Spermatophyta</taxon>
        <taxon>Magnoliopsida</taxon>
        <taxon>eudicotyledons</taxon>
        <taxon>Gunneridae</taxon>
        <taxon>Pentapetalae</taxon>
        <taxon>rosids</taxon>
        <taxon>fabids</taxon>
        <taxon>Fabales</taxon>
        <taxon>Fabaceae</taxon>
        <taxon>Papilionoideae</taxon>
        <taxon>50 kb inversion clade</taxon>
        <taxon>NPAAA clade</taxon>
        <taxon>indigoferoid/millettioid clade</taxon>
        <taxon>Phaseoleae</taxon>
        <taxon>Mucuna</taxon>
    </lineage>
</organism>
<sequence length="199" mass="22680">MAIVVEDGIIELMPYNCTLFLIIQSNSVAFESALSRDRVRSVSAETESDQSLPKASQHSTLERFYITLFSTLSHNRTHCVLKRIRPRVDYTVVSFSLFDAHPEIEITLHRLRKARNIVVNNSNSSNSVSSSNNSSPVTNNYDSFEYSTTINFYPQLELAQTYELESDLIQLLPKFHGLVGEDPYKHLKEFHVACSIMRS</sequence>
<dbReference type="AlphaFoldDB" id="A0A371GWC5"/>
<feature type="non-terminal residue" evidence="1">
    <location>
        <position position="1"/>
    </location>
</feature>
<proteinExistence type="predicted"/>
<name>A0A371GWC5_MUCPR</name>
<keyword evidence="2" id="KW-1185">Reference proteome</keyword>
<dbReference type="OrthoDB" id="1422241at2759"/>
<dbReference type="Proteomes" id="UP000257109">
    <property type="component" value="Unassembled WGS sequence"/>
</dbReference>
<protein>
    <submittedName>
        <fullName evidence="1">Uncharacterized protein</fullName>
    </submittedName>
</protein>
<dbReference type="EMBL" id="QJKJ01004279">
    <property type="protein sequence ID" value="RDX94799.1"/>
    <property type="molecule type" value="Genomic_DNA"/>
</dbReference>
<evidence type="ECO:0000313" key="1">
    <source>
        <dbReference type="EMBL" id="RDX94799.1"/>
    </source>
</evidence>
<reference evidence="1" key="1">
    <citation type="submission" date="2018-05" db="EMBL/GenBank/DDBJ databases">
        <title>Draft genome of Mucuna pruriens seed.</title>
        <authorList>
            <person name="Nnadi N.E."/>
            <person name="Vos R."/>
            <person name="Hasami M.H."/>
            <person name="Devisetty U.K."/>
            <person name="Aguiy J.C."/>
        </authorList>
    </citation>
    <scope>NUCLEOTIDE SEQUENCE [LARGE SCALE GENOMIC DNA]</scope>
    <source>
        <strain evidence="1">JCA_2017</strain>
    </source>
</reference>
<comment type="caution">
    <text evidence="1">The sequence shown here is derived from an EMBL/GenBank/DDBJ whole genome shotgun (WGS) entry which is preliminary data.</text>
</comment>
<gene>
    <name evidence="1" type="ORF">CR513_22782</name>
</gene>
<accession>A0A371GWC5</accession>